<reference evidence="2 3" key="1">
    <citation type="submission" date="2019-06" db="EMBL/GenBank/DDBJ databases">
        <title>Draft genomes of female and male turbot (Scophthalmus maximus).</title>
        <authorList>
            <person name="Xu H."/>
            <person name="Xu X.-W."/>
            <person name="Shao C."/>
            <person name="Chen S."/>
        </authorList>
    </citation>
    <scope>NUCLEOTIDE SEQUENCE [LARGE SCALE GENOMIC DNA]</scope>
    <source>
        <strain evidence="2">Ysfricsl-2016a</strain>
        <tissue evidence="2">Blood</tissue>
    </source>
</reference>
<feature type="compositionally biased region" description="Basic and acidic residues" evidence="1">
    <location>
        <begin position="25"/>
        <end position="40"/>
    </location>
</feature>
<sequence>MSRVVPTGRILNDKVDSSEGVDSSFAKEEISHPDHEEQTNKRPLSFLLPLPRLQSSLPSPACPPSDQVYLQASAIFQHLREEKPVPLQHLHYGRKADLPRAESGDKPGQRRAYQLAFDTLKCMTRLSCVNSLV</sequence>
<gene>
    <name evidence="2" type="ORF">F2P81_010290</name>
</gene>
<accession>A0A6A4SQG0</accession>
<organism evidence="2 3">
    <name type="scientific">Scophthalmus maximus</name>
    <name type="common">Turbot</name>
    <name type="synonym">Psetta maxima</name>
    <dbReference type="NCBI Taxonomy" id="52904"/>
    <lineage>
        <taxon>Eukaryota</taxon>
        <taxon>Metazoa</taxon>
        <taxon>Chordata</taxon>
        <taxon>Craniata</taxon>
        <taxon>Vertebrata</taxon>
        <taxon>Euteleostomi</taxon>
        <taxon>Actinopterygii</taxon>
        <taxon>Neopterygii</taxon>
        <taxon>Teleostei</taxon>
        <taxon>Neoteleostei</taxon>
        <taxon>Acanthomorphata</taxon>
        <taxon>Carangaria</taxon>
        <taxon>Pleuronectiformes</taxon>
        <taxon>Pleuronectoidei</taxon>
        <taxon>Scophthalmidae</taxon>
        <taxon>Scophthalmus</taxon>
    </lineage>
</organism>
<evidence type="ECO:0000313" key="2">
    <source>
        <dbReference type="EMBL" id="KAF0037416.1"/>
    </source>
</evidence>
<comment type="caution">
    <text evidence="2">The sequence shown here is derived from an EMBL/GenBank/DDBJ whole genome shotgun (WGS) entry which is preliminary data.</text>
</comment>
<name>A0A6A4SQG0_SCOMX</name>
<proteinExistence type="predicted"/>
<evidence type="ECO:0000256" key="1">
    <source>
        <dbReference type="SAM" id="MobiDB-lite"/>
    </source>
</evidence>
<dbReference type="EMBL" id="VEVO01000009">
    <property type="protein sequence ID" value="KAF0037416.1"/>
    <property type="molecule type" value="Genomic_DNA"/>
</dbReference>
<evidence type="ECO:0000313" key="3">
    <source>
        <dbReference type="Proteomes" id="UP000438429"/>
    </source>
</evidence>
<dbReference type="Proteomes" id="UP000438429">
    <property type="component" value="Unassembled WGS sequence"/>
</dbReference>
<feature type="region of interest" description="Disordered" evidence="1">
    <location>
        <begin position="1"/>
        <end position="42"/>
    </location>
</feature>
<dbReference type="AlphaFoldDB" id="A0A6A4SQG0"/>
<protein>
    <submittedName>
        <fullName evidence="2">Uncharacterized protein</fullName>
    </submittedName>
</protein>